<evidence type="ECO:0000256" key="5">
    <source>
        <dbReference type="ARBA" id="ARBA00022989"/>
    </source>
</evidence>
<dbReference type="EMBL" id="CP067089">
    <property type="protein sequence ID" value="QQO10154.1"/>
    <property type="molecule type" value="Genomic_DNA"/>
</dbReference>
<feature type="transmembrane region" description="Helical" evidence="7">
    <location>
        <begin position="187"/>
        <end position="211"/>
    </location>
</feature>
<feature type="transmembrane region" description="Helical" evidence="7">
    <location>
        <begin position="12"/>
        <end position="32"/>
    </location>
</feature>
<evidence type="ECO:0000256" key="3">
    <source>
        <dbReference type="ARBA" id="ARBA00022475"/>
    </source>
</evidence>
<dbReference type="RefSeq" id="WP_215627458.1">
    <property type="nucleotide sequence ID" value="NZ_CP067089.2"/>
</dbReference>
<evidence type="ECO:0000256" key="1">
    <source>
        <dbReference type="ARBA" id="ARBA00004651"/>
    </source>
</evidence>
<evidence type="ECO:0000256" key="2">
    <source>
        <dbReference type="ARBA" id="ARBA00022448"/>
    </source>
</evidence>
<keyword evidence="6 7" id="KW-0472">Membrane</keyword>
<feature type="transmembrane region" description="Helical" evidence="7">
    <location>
        <begin position="357"/>
        <end position="375"/>
    </location>
</feature>
<evidence type="ECO:0000313" key="8">
    <source>
        <dbReference type="EMBL" id="QQO10154.1"/>
    </source>
</evidence>
<feature type="transmembrane region" description="Helical" evidence="7">
    <location>
        <begin position="160"/>
        <end position="181"/>
    </location>
</feature>
<dbReference type="GO" id="GO:0005886">
    <property type="term" value="C:plasma membrane"/>
    <property type="evidence" value="ECO:0007669"/>
    <property type="project" value="UniProtKB-SubCell"/>
</dbReference>
<dbReference type="Pfam" id="PF01554">
    <property type="entry name" value="MatE"/>
    <property type="match status" value="2"/>
</dbReference>
<evidence type="ECO:0000313" key="9">
    <source>
        <dbReference type="Proteomes" id="UP000595917"/>
    </source>
</evidence>
<keyword evidence="3" id="KW-1003">Cell membrane</keyword>
<sequence length="455" mass="49262">MKITETKTSFTILRYVIPQMIGLVFNSIYFIVDGIFIGNRLGSTALAAAGVAVPVVEITIALSMLISVGTGIIISTRLGQGDENGAVAVFNFSNVIALAVGAAFAVLGNIFIVPLARFLGATDVLLGDTVTYLRYFISFSPFLIFSFALGTYARNDQRPTLAMAALTIGSLSNILLDYVFMYPLNMGMAGAALATGLGPVFSVLILLPHFLRKKGKLFFRRPSFSMSTLVKIGQNGTPAFVAEFSLGFVTLMYNIFIIRNGLGEDGLAAYMVIGYAALICLTAFLGASQGVQPAVSFFSGAGEKGKIRELFKAMLLFTAALGIVFYGLLFFFGKNFFSIFIRDNPPLLQFAADNARIYFLNLLPAGINILMISFLQSMERSAESLVISLSRSTVPVVLGLIVLPLLFPDTGLWLAVTFAEVLTFALGIIVWKKWPLRKQPAQNRKAAAKMDEVLL</sequence>
<name>A0A7T7XPI7_9SPIR</name>
<feature type="transmembrane region" description="Helical" evidence="7">
    <location>
        <begin position="132"/>
        <end position="153"/>
    </location>
</feature>
<accession>A0A7T7XPI7</accession>
<dbReference type="InterPro" id="IPR051327">
    <property type="entry name" value="MATE_MepA_subfamily"/>
</dbReference>
<keyword evidence="5 7" id="KW-1133">Transmembrane helix</keyword>
<feature type="transmembrane region" description="Helical" evidence="7">
    <location>
        <begin position="232"/>
        <end position="255"/>
    </location>
</feature>
<comment type="subcellular location">
    <subcellularLocation>
        <location evidence="1">Cell membrane</location>
        <topology evidence="1">Multi-pass membrane protein</topology>
    </subcellularLocation>
</comment>
<feature type="transmembrane region" description="Helical" evidence="7">
    <location>
        <begin position="387"/>
        <end position="406"/>
    </location>
</feature>
<feature type="transmembrane region" description="Helical" evidence="7">
    <location>
        <begin position="86"/>
        <end position="112"/>
    </location>
</feature>
<dbReference type="KEGG" id="bhc:JFL75_04330"/>
<proteinExistence type="predicted"/>
<evidence type="ECO:0000256" key="6">
    <source>
        <dbReference type="ARBA" id="ARBA00023136"/>
    </source>
</evidence>
<evidence type="ECO:0000256" key="7">
    <source>
        <dbReference type="SAM" id="Phobius"/>
    </source>
</evidence>
<dbReference type="Proteomes" id="UP000595917">
    <property type="component" value="Chromosome"/>
</dbReference>
<dbReference type="AlphaFoldDB" id="A0A7T7XPI7"/>
<dbReference type="PANTHER" id="PTHR43823">
    <property type="entry name" value="SPORULATION PROTEIN YKVU"/>
    <property type="match status" value="1"/>
</dbReference>
<evidence type="ECO:0008006" key="10">
    <source>
        <dbReference type="Google" id="ProtNLM"/>
    </source>
</evidence>
<gene>
    <name evidence="8" type="ORF">JFL75_04330</name>
</gene>
<dbReference type="InterPro" id="IPR048279">
    <property type="entry name" value="MdtK-like"/>
</dbReference>
<organism evidence="8 9">
    <name type="scientific">Breznakiella homolactica</name>
    <dbReference type="NCBI Taxonomy" id="2798577"/>
    <lineage>
        <taxon>Bacteria</taxon>
        <taxon>Pseudomonadati</taxon>
        <taxon>Spirochaetota</taxon>
        <taxon>Spirochaetia</taxon>
        <taxon>Spirochaetales</taxon>
        <taxon>Breznakiellaceae</taxon>
        <taxon>Breznakiella</taxon>
    </lineage>
</organism>
<feature type="transmembrane region" description="Helical" evidence="7">
    <location>
        <begin position="44"/>
        <end position="74"/>
    </location>
</feature>
<evidence type="ECO:0000256" key="4">
    <source>
        <dbReference type="ARBA" id="ARBA00022692"/>
    </source>
</evidence>
<keyword evidence="4 7" id="KW-0812">Transmembrane</keyword>
<dbReference type="GO" id="GO:0042910">
    <property type="term" value="F:xenobiotic transmembrane transporter activity"/>
    <property type="evidence" value="ECO:0007669"/>
    <property type="project" value="InterPro"/>
</dbReference>
<protein>
    <recommendedName>
        <fullName evidence="10">MATE family efflux transporter</fullName>
    </recommendedName>
</protein>
<dbReference type="PIRSF" id="PIRSF006603">
    <property type="entry name" value="DinF"/>
    <property type="match status" value="1"/>
</dbReference>
<feature type="transmembrane region" description="Helical" evidence="7">
    <location>
        <begin position="267"/>
        <end position="287"/>
    </location>
</feature>
<feature type="transmembrane region" description="Helical" evidence="7">
    <location>
        <begin position="314"/>
        <end position="337"/>
    </location>
</feature>
<dbReference type="GO" id="GO:0015297">
    <property type="term" value="F:antiporter activity"/>
    <property type="evidence" value="ECO:0007669"/>
    <property type="project" value="InterPro"/>
</dbReference>
<keyword evidence="9" id="KW-1185">Reference proteome</keyword>
<feature type="transmembrane region" description="Helical" evidence="7">
    <location>
        <begin position="412"/>
        <end position="431"/>
    </location>
</feature>
<keyword evidence="2" id="KW-0813">Transport</keyword>
<dbReference type="PANTHER" id="PTHR43823:SF3">
    <property type="entry name" value="MULTIDRUG EXPORT PROTEIN MEPA"/>
    <property type="match status" value="1"/>
</dbReference>
<dbReference type="InterPro" id="IPR002528">
    <property type="entry name" value="MATE_fam"/>
</dbReference>
<reference evidence="8" key="1">
    <citation type="submission" date="2021-01" db="EMBL/GenBank/DDBJ databases">
        <title>Description of Breznakiella homolactica.</title>
        <authorList>
            <person name="Song Y."/>
            <person name="Brune A."/>
        </authorList>
    </citation>
    <scope>NUCLEOTIDE SEQUENCE</scope>
    <source>
        <strain evidence="8">RmG30</strain>
    </source>
</reference>